<geneLocation type="plasmid" evidence="6">
    <name>pCFSAN058545_01</name>
</geneLocation>
<feature type="transmembrane region" description="Helical" evidence="1">
    <location>
        <begin position="75"/>
        <end position="94"/>
    </location>
</feature>
<proteinExistence type="predicted"/>
<dbReference type="AlphaFoldDB" id="A0A2T6WWF2"/>
<geneLocation type="plasmid" evidence="3">
    <name>pCFSAN058620</name>
</geneLocation>
<dbReference type="EC" id="2.7.1.-" evidence="3"/>
<dbReference type="EMBL" id="CP077707">
    <property type="protein sequence ID" value="QXR75098.1"/>
    <property type="molecule type" value="Genomic_DNA"/>
</dbReference>
<accession>A0A2T6WWF2</accession>
<dbReference type="EMBL" id="CP077692">
    <property type="protein sequence ID" value="QXR42976.1"/>
    <property type="molecule type" value="Genomic_DNA"/>
</dbReference>
<dbReference type="InterPro" id="IPR042081">
    <property type="entry name" value="RNA_2'-PTrans_C"/>
</dbReference>
<organism evidence="2 7">
    <name type="scientific">Salmonella enterica I</name>
    <dbReference type="NCBI Taxonomy" id="59201"/>
    <lineage>
        <taxon>Bacteria</taxon>
        <taxon>Pseudomonadati</taxon>
        <taxon>Pseudomonadota</taxon>
        <taxon>Gammaproteobacteria</taxon>
        <taxon>Enterobacterales</taxon>
        <taxon>Enterobacteriaceae</taxon>
        <taxon>Salmonella</taxon>
    </lineage>
</organism>
<dbReference type="GO" id="GO:0016740">
    <property type="term" value="F:transferase activity"/>
    <property type="evidence" value="ECO:0007669"/>
    <property type="project" value="UniProtKB-KW"/>
</dbReference>
<keyword evidence="1" id="KW-0812">Transmembrane</keyword>
<keyword evidence="3" id="KW-0614">Plasmid</keyword>
<dbReference type="Proteomes" id="UP000250700">
    <property type="component" value="Unassembled WGS sequence"/>
</dbReference>
<evidence type="ECO:0000313" key="5">
    <source>
        <dbReference type="EMBL" id="QXR61680.1"/>
    </source>
</evidence>
<dbReference type="Pfam" id="PF01885">
    <property type="entry name" value="PTS_2-RNA"/>
    <property type="match status" value="1"/>
</dbReference>
<sequence length="96" mass="11116">MSYKEKIPPDFLYHGTTIRFLEILKEQGLVAGSRQYVHLSSDETTAIAVGKRHGKPCVFKIKNLLMYKRGIKNPLFWPYISLFIIFLFIGQNILNV</sequence>
<name>A0A2T6WWF2_SALET</name>
<evidence type="ECO:0000313" key="2">
    <source>
        <dbReference type="EMBL" id="PUF73268.1"/>
    </source>
</evidence>
<reference evidence="3" key="2">
    <citation type="submission" date="2018-04" db="EMBL/GenBank/DDBJ databases">
        <authorList>
            <person name="Bell R."/>
        </authorList>
    </citation>
    <scope>NUCLEOTIDE SEQUENCE</scope>
    <source>
        <plasmid evidence="6">pCFSAN058545_01</plasmid>
        <plasmid evidence="5">pCFSAN058591_01</plasmid>
        <plasmid evidence="4">pCFSAN058605_01</plasmid>
        <plasmid evidence="3">pCFSAN058620</plasmid>
    </source>
</reference>
<dbReference type="Gene3D" id="3.20.170.30">
    <property type="match status" value="1"/>
</dbReference>
<evidence type="ECO:0000313" key="3">
    <source>
        <dbReference type="EMBL" id="QXR42976.1"/>
    </source>
</evidence>
<keyword evidence="1" id="KW-0472">Membrane</keyword>
<dbReference type="SUPFAM" id="SSF56399">
    <property type="entry name" value="ADP-ribosylation"/>
    <property type="match status" value="1"/>
</dbReference>
<dbReference type="EMBL" id="QARU01000031">
    <property type="protein sequence ID" value="PUF73268.1"/>
    <property type="molecule type" value="Genomic_DNA"/>
</dbReference>
<dbReference type="InterPro" id="IPR002745">
    <property type="entry name" value="Ptrans_KptA/Tpt1"/>
</dbReference>
<geneLocation type="plasmid" evidence="5">
    <name>pCFSAN058591_01</name>
</geneLocation>
<gene>
    <name evidence="6" type="ORF">DAX52_023430</name>
    <name evidence="2" type="ORF">DAX91_26615</name>
    <name evidence="3" type="ORF">DAX98_025420</name>
    <name evidence="4" type="ORF">DAY14_025555</name>
    <name evidence="5" type="ORF">DAY16_024260</name>
</gene>
<keyword evidence="1" id="KW-1133">Transmembrane helix</keyword>
<protein>
    <submittedName>
        <fullName evidence="3">RNA 2'-phosphotransferase</fullName>
        <ecNumber evidence="3">2.7.1.-</ecNumber>
    </submittedName>
</protein>
<keyword evidence="3" id="KW-0808">Transferase</keyword>
<evidence type="ECO:0000256" key="1">
    <source>
        <dbReference type="SAM" id="Phobius"/>
    </source>
</evidence>
<evidence type="ECO:0000313" key="7">
    <source>
        <dbReference type="Proteomes" id="UP000250700"/>
    </source>
</evidence>
<reference evidence="3" key="3">
    <citation type="submission" date="2021-05" db="EMBL/GenBank/DDBJ databases">
        <title>Whole genome sequencing of cultured pathogen.</title>
        <authorList>
            <person name="Hoffmann M."/>
            <person name="Balkey M."/>
            <person name="Luo Y."/>
        </authorList>
    </citation>
    <scope>NUCLEOTIDE SEQUENCE</scope>
    <source>
        <plasmid evidence="6">pCFSAN058545_01</plasmid>
        <plasmid evidence="5">pCFSAN058591_01</plasmid>
        <plasmid evidence="4">pCFSAN058605_01</plasmid>
        <plasmid evidence="3">pCFSAN058620</plasmid>
    </source>
</reference>
<evidence type="ECO:0000313" key="6">
    <source>
        <dbReference type="EMBL" id="QXR75098.1"/>
    </source>
</evidence>
<reference evidence="2 7" key="1">
    <citation type="submission" date="2018-04" db="EMBL/GenBank/DDBJ databases">
        <title>Whole genome sequencing of Salmonella enterica.</title>
        <authorList>
            <person name="Bell R."/>
        </authorList>
    </citation>
    <scope>NUCLEOTIDE SEQUENCE [LARGE SCALE GENOMIC DNA]</scope>
    <source>
        <strain evidence="2 7">CFSAN058603</strain>
    </source>
</reference>
<dbReference type="EMBL" id="CP077700">
    <property type="protein sequence ID" value="QXR61680.1"/>
    <property type="molecule type" value="Genomic_DNA"/>
</dbReference>
<evidence type="ECO:0000313" key="4">
    <source>
        <dbReference type="EMBL" id="QXR52389.1"/>
    </source>
</evidence>
<dbReference type="EMBL" id="CP077694">
    <property type="protein sequence ID" value="QXR52389.1"/>
    <property type="molecule type" value="Genomic_DNA"/>
</dbReference>
<geneLocation type="plasmid" evidence="4">
    <name>pCFSAN058605_01</name>
</geneLocation>